<evidence type="ECO:0000313" key="2">
    <source>
        <dbReference type="Proteomes" id="UP001371456"/>
    </source>
</evidence>
<accession>A0AAN8TW07</accession>
<sequence>MTWDLYLMNFTSH</sequence>
<proteinExistence type="predicted"/>
<dbReference type="Proteomes" id="UP001371456">
    <property type="component" value="Unassembled WGS sequence"/>
</dbReference>
<organism evidence="1 2">
    <name type="scientific">Solanum bulbocastanum</name>
    <name type="common">Wild potato</name>
    <dbReference type="NCBI Taxonomy" id="147425"/>
    <lineage>
        <taxon>Eukaryota</taxon>
        <taxon>Viridiplantae</taxon>
        <taxon>Streptophyta</taxon>
        <taxon>Embryophyta</taxon>
        <taxon>Tracheophyta</taxon>
        <taxon>Spermatophyta</taxon>
        <taxon>Magnoliopsida</taxon>
        <taxon>eudicotyledons</taxon>
        <taxon>Gunneridae</taxon>
        <taxon>Pentapetalae</taxon>
        <taxon>asterids</taxon>
        <taxon>lamiids</taxon>
        <taxon>Solanales</taxon>
        <taxon>Solanaceae</taxon>
        <taxon>Solanoideae</taxon>
        <taxon>Solaneae</taxon>
        <taxon>Solanum</taxon>
    </lineage>
</organism>
<evidence type="ECO:0000313" key="1">
    <source>
        <dbReference type="EMBL" id="KAK6792782.1"/>
    </source>
</evidence>
<gene>
    <name evidence="1" type="ORF">RDI58_011863</name>
</gene>
<name>A0AAN8TW07_SOLBU</name>
<dbReference type="EMBL" id="JBANQN010000004">
    <property type="protein sequence ID" value="KAK6792782.1"/>
    <property type="molecule type" value="Genomic_DNA"/>
</dbReference>
<reference evidence="1 2" key="1">
    <citation type="submission" date="2024-02" db="EMBL/GenBank/DDBJ databases">
        <title>de novo genome assembly of Solanum bulbocastanum strain 11H21.</title>
        <authorList>
            <person name="Hosaka A.J."/>
        </authorList>
    </citation>
    <scope>NUCLEOTIDE SEQUENCE [LARGE SCALE GENOMIC DNA]</scope>
    <source>
        <tissue evidence="1">Young leaves</tissue>
    </source>
</reference>
<keyword evidence="2" id="KW-1185">Reference proteome</keyword>
<comment type="caution">
    <text evidence="1">The sequence shown here is derived from an EMBL/GenBank/DDBJ whole genome shotgun (WGS) entry which is preliminary data.</text>
</comment>
<protein>
    <submittedName>
        <fullName evidence="1">Uncharacterized protein</fullName>
    </submittedName>
</protein>